<dbReference type="Proteomes" id="UP000606490">
    <property type="component" value="Unassembled WGS sequence"/>
</dbReference>
<comment type="caution">
    <text evidence="2">The sequence shown here is derived from an EMBL/GenBank/DDBJ whole genome shotgun (WGS) entry which is preliminary data.</text>
</comment>
<name>A0ABS1VBA5_9PROT</name>
<organism evidence="2 3">
    <name type="scientific">Belnapia mucosa</name>
    <dbReference type="NCBI Taxonomy" id="2804532"/>
    <lineage>
        <taxon>Bacteria</taxon>
        <taxon>Pseudomonadati</taxon>
        <taxon>Pseudomonadota</taxon>
        <taxon>Alphaproteobacteria</taxon>
        <taxon>Acetobacterales</taxon>
        <taxon>Roseomonadaceae</taxon>
        <taxon>Belnapia</taxon>
    </lineage>
</organism>
<protein>
    <submittedName>
        <fullName evidence="2">Uncharacterized protein</fullName>
    </submittedName>
</protein>
<gene>
    <name evidence="2" type="ORF">JMJ55_26905</name>
</gene>
<sequence length="224" mass="24270">MGEASLVRGLTRRLLVAGGPTAALVCMVGRGVAQVRSDATGPASDITQDWHPAAKAVAEEMLRRYGAPQETTATMLIWRGNGPWKRTLVHKTPVEHDFPTRHMDVLEQVVEYRVPLNFFEPLARFNGSILPDRTRGDLTAWCDREATNILVLNLAHDIIRGGKTVEQAREAMAAGMHEIGAGSIPADARELRLGSPQGDLRDPDSPMVAPGSSQGTPQGPLIVR</sequence>
<accession>A0ABS1VBA5</accession>
<keyword evidence="3" id="KW-1185">Reference proteome</keyword>
<evidence type="ECO:0000256" key="1">
    <source>
        <dbReference type="SAM" id="MobiDB-lite"/>
    </source>
</evidence>
<reference evidence="2 3" key="1">
    <citation type="submission" date="2021-01" db="EMBL/GenBank/DDBJ databases">
        <title>Belnapia mucosa sp. nov. and Belnapia arida sp. nov., isolated from the Tabernas Desert (Almeria, Spain).</title>
        <authorList>
            <person name="Molina-Menor E."/>
            <person name="Vidal-Verdu A."/>
            <person name="Calonge A."/>
            <person name="Satari L."/>
            <person name="Pereto Magraner J."/>
            <person name="Porcar Miralles M."/>
        </authorList>
    </citation>
    <scope>NUCLEOTIDE SEQUENCE [LARGE SCALE GENOMIC DNA]</scope>
    <source>
        <strain evidence="2 3">T6</strain>
    </source>
</reference>
<evidence type="ECO:0000313" key="2">
    <source>
        <dbReference type="EMBL" id="MBL6458964.1"/>
    </source>
</evidence>
<feature type="region of interest" description="Disordered" evidence="1">
    <location>
        <begin position="189"/>
        <end position="224"/>
    </location>
</feature>
<evidence type="ECO:0000313" key="3">
    <source>
        <dbReference type="Proteomes" id="UP000606490"/>
    </source>
</evidence>
<dbReference type="EMBL" id="JAEUXJ010000023">
    <property type="protein sequence ID" value="MBL6458964.1"/>
    <property type="molecule type" value="Genomic_DNA"/>
</dbReference>
<proteinExistence type="predicted"/>
<dbReference type="RefSeq" id="WP_202828700.1">
    <property type="nucleotide sequence ID" value="NZ_JAEUXJ010000023.1"/>
</dbReference>